<gene>
    <name evidence="3" type="ORF">L227DRAFT_577541</name>
</gene>
<protein>
    <submittedName>
        <fullName evidence="3">Uncharacterized protein</fullName>
    </submittedName>
</protein>
<sequence>MSIMVTVVQLCGGAFLWLAASKVPSDLDYMRRRLWGVLALYLPCKYLSVASVFCEMIYACAFPFDFAQALGKAALILRLLSFVFAFAIFLLRVNTLWRNPIIWSVTVLSQLALMSAIGLELFRIDQAYIGDSHVALVSLTLYLSTVIFTFGTLGMLSPWDRRTSRPSVARLGLTQPPSNLLHHLLAELEAGGTVSLAISWLSCVTVSSMFLALRSWSPLSRRSLCYVAWLVIIQAACRQYARLAEQKNIFLAPSLSFKWLSHIPSTDSNDEQLSEPTPECEPAPAVPSQSSSMQPWLEVDLSEVKEIKIDVFAKDVLVRRPLSQAVKTDSGPSTSASSSQLSSPVSATNTGSTSAVTPTSTSVSQSEDSLRF</sequence>
<keyword evidence="2" id="KW-1133">Transmembrane helix</keyword>
<proteinExistence type="predicted"/>
<keyword evidence="2" id="KW-0812">Transmembrane</keyword>
<evidence type="ECO:0000313" key="3">
    <source>
        <dbReference type="EMBL" id="RPD57847.1"/>
    </source>
</evidence>
<keyword evidence="2" id="KW-0472">Membrane</keyword>
<feature type="transmembrane region" description="Helical" evidence="2">
    <location>
        <begin position="101"/>
        <end position="122"/>
    </location>
</feature>
<evidence type="ECO:0000256" key="2">
    <source>
        <dbReference type="SAM" id="Phobius"/>
    </source>
</evidence>
<name>A0A5C2S323_9APHY</name>
<feature type="transmembrane region" description="Helical" evidence="2">
    <location>
        <begin position="134"/>
        <end position="156"/>
    </location>
</feature>
<feature type="compositionally biased region" description="Low complexity" evidence="1">
    <location>
        <begin position="330"/>
        <end position="366"/>
    </location>
</feature>
<keyword evidence="4" id="KW-1185">Reference proteome</keyword>
<feature type="region of interest" description="Disordered" evidence="1">
    <location>
        <begin position="323"/>
        <end position="372"/>
    </location>
</feature>
<reference evidence="3" key="1">
    <citation type="journal article" date="2018" name="Genome Biol. Evol.">
        <title>Genomics and development of Lentinus tigrinus, a white-rot wood-decaying mushroom with dimorphic fruiting bodies.</title>
        <authorList>
            <person name="Wu B."/>
            <person name="Xu Z."/>
            <person name="Knudson A."/>
            <person name="Carlson A."/>
            <person name="Chen N."/>
            <person name="Kovaka S."/>
            <person name="LaButti K."/>
            <person name="Lipzen A."/>
            <person name="Pennachio C."/>
            <person name="Riley R."/>
            <person name="Schakwitz W."/>
            <person name="Umezawa K."/>
            <person name="Ohm R.A."/>
            <person name="Grigoriev I.V."/>
            <person name="Nagy L.G."/>
            <person name="Gibbons J."/>
            <person name="Hibbett D."/>
        </authorList>
    </citation>
    <scope>NUCLEOTIDE SEQUENCE [LARGE SCALE GENOMIC DNA]</scope>
    <source>
        <strain evidence="3">ALCF2SS1-6</strain>
    </source>
</reference>
<evidence type="ECO:0000256" key="1">
    <source>
        <dbReference type="SAM" id="MobiDB-lite"/>
    </source>
</evidence>
<feature type="transmembrane region" description="Helical" evidence="2">
    <location>
        <begin position="45"/>
        <end position="64"/>
    </location>
</feature>
<evidence type="ECO:0000313" key="4">
    <source>
        <dbReference type="Proteomes" id="UP000313359"/>
    </source>
</evidence>
<dbReference type="AlphaFoldDB" id="A0A5C2S323"/>
<dbReference type="Proteomes" id="UP000313359">
    <property type="component" value="Unassembled WGS sequence"/>
</dbReference>
<feature type="region of interest" description="Disordered" evidence="1">
    <location>
        <begin position="267"/>
        <end position="292"/>
    </location>
</feature>
<organism evidence="3 4">
    <name type="scientific">Lentinus tigrinus ALCF2SS1-6</name>
    <dbReference type="NCBI Taxonomy" id="1328759"/>
    <lineage>
        <taxon>Eukaryota</taxon>
        <taxon>Fungi</taxon>
        <taxon>Dikarya</taxon>
        <taxon>Basidiomycota</taxon>
        <taxon>Agaricomycotina</taxon>
        <taxon>Agaricomycetes</taxon>
        <taxon>Polyporales</taxon>
        <taxon>Polyporaceae</taxon>
        <taxon>Lentinus</taxon>
    </lineage>
</organism>
<dbReference type="OrthoDB" id="2754641at2759"/>
<feature type="transmembrane region" description="Helical" evidence="2">
    <location>
        <begin position="76"/>
        <end position="95"/>
    </location>
</feature>
<dbReference type="EMBL" id="ML122278">
    <property type="protein sequence ID" value="RPD57847.1"/>
    <property type="molecule type" value="Genomic_DNA"/>
</dbReference>
<accession>A0A5C2S323</accession>